<dbReference type="InterPro" id="IPR036181">
    <property type="entry name" value="MIT_dom_sf"/>
</dbReference>
<accession>A0A1D1Y956</accession>
<evidence type="ECO:0000256" key="1">
    <source>
        <dbReference type="SAM" id="MobiDB-lite"/>
    </source>
</evidence>
<dbReference type="SUPFAM" id="SSF116846">
    <property type="entry name" value="MIT domain"/>
    <property type="match status" value="1"/>
</dbReference>
<feature type="region of interest" description="Disordered" evidence="1">
    <location>
        <begin position="70"/>
        <end position="151"/>
    </location>
</feature>
<organism evidence="3">
    <name type="scientific">Anthurium amnicola</name>
    <dbReference type="NCBI Taxonomy" id="1678845"/>
    <lineage>
        <taxon>Eukaryota</taxon>
        <taxon>Viridiplantae</taxon>
        <taxon>Streptophyta</taxon>
        <taxon>Embryophyta</taxon>
        <taxon>Tracheophyta</taxon>
        <taxon>Spermatophyta</taxon>
        <taxon>Magnoliopsida</taxon>
        <taxon>Liliopsida</taxon>
        <taxon>Araceae</taxon>
        <taxon>Pothoideae</taxon>
        <taxon>Potheae</taxon>
        <taxon>Anthurium</taxon>
    </lineage>
</organism>
<feature type="compositionally biased region" description="Low complexity" evidence="1">
    <location>
        <begin position="123"/>
        <end position="136"/>
    </location>
</feature>
<evidence type="ECO:0000313" key="3">
    <source>
        <dbReference type="EMBL" id="JAT51148.1"/>
    </source>
</evidence>
<evidence type="ECO:0000259" key="2">
    <source>
        <dbReference type="Pfam" id="PF04212"/>
    </source>
</evidence>
<feature type="region of interest" description="Disordered" evidence="1">
    <location>
        <begin position="223"/>
        <end position="247"/>
    </location>
</feature>
<gene>
    <name evidence="3" type="primary">vps4</name>
    <name evidence="3" type="ORF">g.47346</name>
</gene>
<dbReference type="Gene3D" id="1.20.58.80">
    <property type="entry name" value="Phosphotransferase system, lactose/cellobiose-type IIA subunit"/>
    <property type="match status" value="1"/>
</dbReference>
<feature type="domain" description="MIT" evidence="2">
    <location>
        <begin position="156"/>
        <end position="214"/>
    </location>
</feature>
<protein>
    <submittedName>
        <fullName evidence="3">Suppressor protein of bem1/bed5 double mutants</fullName>
    </submittedName>
</protein>
<feature type="compositionally biased region" description="Low complexity" evidence="1">
    <location>
        <begin position="93"/>
        <end position="103"/>
    </location>
</feature>
<dbReference type="Pfam" id="PF04212">
    <property type="entry name" value="MIT"/>
    <property type="match status" value="1"/>
</dbReference>
<feature type="compositionally biased region" description="Polar residues" evidence="1">
    <location>
        <begin position="104"/>
        <end position="122"/>
    </location>
</feature>
<proteinExistence type="predicted"/>
<dbReference type="EMBL" id="GDJX01016788">
    <property type="protein sequence ID" value="JAT51148.1"/>
    <property type="molecule type" value="Transcribed_RNA"/>
</dbReference>
<name>A0A1D1Y956_9ARAE</name>
<dbReference type="InterPro" id="IPR007330">
    <property type="entry name" value="MIT_dom"/>
</dbReference>
<feature type="compositionally biased region" description="Basic residues" evidence="1">
    <location>
        <begin position="137"/>
        <end position="151"/>
    </location>
</feature>
<reference evidence="3" key="1">
    <citation type="submission" date="2015-07" db="EMBL/GenBank/DDBJ databases">
        <title>Transcriptome Assembly of Anthurium amnicola.</title>
        <authorList>
            <person name="Suzuki J."/>
        </authorList>
    </citation>
    <scope>NUCLEOTIDE SEQUENCE</scope>
</reference>
<dbReference type="AlphaFoldDB" id="A0A1D1Y956"/>
<sequence length="366" mass="40244">MFDTPGTAFYHGPSPNVKNVKSLFSPLIPSISSIPNISSLSGYFQQPFQQQPSQQEVKLSSVDISTDLITAAPTAPQQPTHSNKRSRERRTVQRQQQNSVSSNIATTTTSQRVIPSNMGNVGSSKTSSASSSASSSNHHHHRRKKHLNKINRKKVDEAITLSAFAVEEDNQGNYDVAMEFYLSAIENMLEALPIHTNQSRKDALKNKLRDFMDREGLTDDFMESTNASSAAKASEREKVETGHSSSGISEHIIQAAITSAVALKQSPIPDAISATVNYTMRKIQKIDQTYGLQDKAWEISRTGINLALEIDKEYNVHEKVGNALFTGIAAAMKAGIAYKDSPSYREIQKLRTEYQLASAPAISQES</sequence>